<accession>A0A6A6DKJ3</accession>
<evidence type="ECO:0000256" key="1">
    <source>
        <dbReference type="SAM" id="MobiDB-lite"/>
    </source>
</evidence>
<sequence>METPQSTPEMTALPTDPCSQASTISFVTLPPLQPGEQRALQAVLPSFLQLLRNVREPSPPAWNDSKRRRIDPAFDPTPRSSDSSEHPSYDSRRPSVTDPATSSTYSSPRASYSSTMRAVTNHYHLPSLPYPQPPPPTITQDRSLATRSHSPASTDTTELPGFESTVNTEQDRSLTTRPHPPISTADTNPYVSSLLHIIVTSPDIENLGNVHPLRGERYTGVINANGISRDLTDCWLITAGSMVYHGQNQRSQI</sequence>
<name>A0A6A6DKJ3_9PEZI</name>
<feature type="compositionally biased region" description="Low complexity" evidence="1">
    <location>
        <begin position="99"/>
        <end position="114"/>
    </location>
</feature>
<evidence type="ECO:0000313" key="3">
    <source>
        <dbReference type="Proteomes" id="UP000800200"/>
    </source>
</evidence>
<feature type="region of interest" description="Disordered" evidence="1">
    <location>
        <begin position="56"/>
        <end position="187"/>
    </location>
</feature>
<proteinExistence type="predicted"/>
<dbReference type="EMBL" id="ML994664">
    <property type="protein sequence ID" value="KAF2179635.1"/>
    <property type="molecule type" value="Genomic_DNA"/>
</dbReference>
<gene>
    <name evidence="2" type="ORF">K469DRAFT_693883</name>
</gene>
<dbReference type="Proteomes" id="UP000800200">
    <property type="component" value="Unassembled WGS sequence"/>
</dbReference>
<dbReference type="AlphaFoldDB" id="A0A6A6DKJ3"/>
<reference evidence="2" key="1">
    <citation type="journal article" date="2020" name="Stud. Mycol.">
        <title>101 Dothideomycetes genomes: a test case for predicting lifestyles and emergence of pathogens.</title>
        <authorList>
            <person name="Haridas S."/>
            <person name="Albert R."/>
            <person name="Binder M."/>
            <person name="Bloem J."/>
            <person name="Labutti K."/>
            <person name="Salamov A."/>
            <person name="Andreopoulos B."/>
            <person name="Baker S."/>
            <person name="Barry K."/>
            <person name="Bills G."/>
            <person name="Bluhm B."/>
            <person name="Cannon C."/>
            <person name="Castanera R."/>
            <person name="Culley D."/>
            <person name="Daum C."/>
            <person name="Ezra D."/>
            <person name="Gonzalez J."/>
            <person name="Henrissat B."/>
            <person name="Kuo A."/>
            <person name="Liang C."/>
            <person name="Lipzen A."/>
            <person name="Lutzoni F."/>
            <person name="Magnuson J."/>
            <person name="Mondo S."/>
            <person name="Nolan M."/>
            <person name="Ohm R."/>
            <person name="Pangilinan J."/>
            <person name="Park H.-J."/>
            <person name="Ramirez L."/>
            <person name="Alfaro M."/>
            <person name="Sun H."/>
            <person name="Tritt A."/>
            <person name="Yoshinaga Y."/>
            <person name="Zwiers L.-H."/>
            <person name="Turgeon B."/>
            <person name="Goodwin S."/>
            <person name="Spatafora J."/>
            <person name="Crous P."/>
            <person name="Grigoriev I."/>
        </authorList>
    </citation>
    <scope>NUCLEOTIDE SEQUENCE</scope>
    <source>
        <strain evidence="2">CBS 207.26</strain>
    </source>
</reference>
<feature type="compositionally biased region" description="Polar residues" evidence="1">
    <location>
        <begin position="138"/>
        <end position="157"/>
    </location>
</feature>
<organism evidence="2 3">
    <name type="scientific">Zopfia rhizophila CBS 207.26</name>
    <dbReference type="NCBI Taxonomy" id="1314779"/>
    <lineage>
        <taxon>Eukaryota</taxon>
        <taxon>Fungi</taxon>
        <taxon>Dikarya</taxon>
        <taxon>Ascomycota</taxon>
        <taxon>Pezizomycotina</taxon>
        <taxon>Dothideomycetes</taxon>
        <taxon>Dothideomycetes incertae sedis</taxon>
        <taxon>Zopfiaceae</taxon>
        <taxon>Zopfia</taxon>
    </lineage>
</organism>
<feature type="compositionally biased region" description="Basic and acidic residues" evidence="1">
    <location>
        <begin position="82"/>
        <end position="95"/>
    </location>
</feature>
<evidence type="ECO:0000313" key="2">
    <source>
        <dbReference type="EMBL" id="KAF2179635.1"/>
    </source>
</evidence>
<protein>
    <submittedName>
        <fullName evidence="2">Uncharacterized protein</fullName>
    </submittedName>
</protein>
<feature type="compositionally biased region" description="Pro residues" evidence="1">
    <location>
        <begin position="128"/>
        <end position="137"/>
    </location>
</feature>
<keyword evidence="3" id="KW-1185">Reference proteome</keyword>